<dbReference type="Proteomes" id="UP000677082">
    <property type="component" value="Unassembled WGS sequence"/>
</dbReference>
<feature type="domain" description="Recombinase" evidence="1">
    <location>
        <begin position="1"/>
        <end position="125"/>
    </location>
</feature>
<proteinExistence type="predicted"/>
<dbReference type="GO" id="GO:0000150">
    <property type="term" value="F:DNA strand exchange activity"/>
    <property type="evidence" value="ECO:0007669"/>
    <property type="project" value="InterPro"/>
</dbReference>
<evidence type="ECO:0000259" key="1">
    <source>
        <dbReference type="PROSITE" id="PS51737"/>
    </source>
</evidence>
<accession>A0A920BQE8</accession>
<dbReference type="AlphaFoldDB" id="A0A920BQE8"/>
<organism evidence="2 3">
    <name type="scientific">Paractinoplanes toevensis</name>
    <dbReference type="NCBI Taxonomy" id="571911"/>
    <lineage>
        <taxon>Bacteria</taxon>
        <taxon>Bacillati</taxon>
        <taxon>Actinomycetota</taxon>
        <taxon>Actinomycetes</taxon>
        <taxon>Micromonosporales</taxon>
        <taxon>Micromonosporaceae</taxon>
        <taxon>Paractinoplanes</taxon>
    </lineage>
</organism>
<sequence length="125" mass="14538">MQRIFAEYVAGRGMTSIARGLTQNGIACPSAYDRARNPHRQTRIWETTAIRAILQYPQYTGRQVWNRVRTDEVLIDIDDVALGHENRRCWNDPSQWVWSRSESDTSLISPDRYARAQETVKRRGT</sequence>
<dbReference type="Pfam" id="PF07508">
    <property type="entry name" value="Recombinase"/>
    <property type="match status" value="1"/>
</dbReference>
<dbReference type="GO" id="GO:0003677">
    <property type="term" value="F:DNA binding"/>
    <property type="evidence" value="ECO:0007669"/>
    <property type="project" value="InterPro"/>
</dbReference>
<dbReference type="InterPro" id="IPR011109">
    <property type="entry name" value="DNA_bind_recombinase_dom"/>
</dbReference>
<gene>
    <name evidence="2" type="ORF">Ato02nite_089310</name>
</gene>
<comment type="caution">
    <text evidence="2">The sequence shown here is derived from an EMBL/GenBank/DDBJ whole genome shotgun (WGS) entry which is preliminary data.</text>
</comment>
<protein>
    <recommendedName>
        <fullName evidence="1">Recombinase domain-containing protein</fullName>
    </recommendedName>
</protein>
<name>A0A920BQE8_9ACTN</name>
<dbReference type="Gene3D" id="3.90.1750.20">
    <property type="entry name" value="Putative Large Serine Recombinase, Chain B, Domain 2"/>
    <property type="match status" value="1"/>
</dbReference>
<evidence type="ECO:0000313" key="3">
    <source>
        <dbReference type="Proteomes" id="UP000677082"/>
    </source>
</evidence>
<reference evidence="2 3" key="1">
    <citation type="submission" date="2021-03" db="EMBL/GenBank/DDBJ databases">
        <title>Whole genome shotgun sequence of Actinoplanes toevensis NBRC 105298.</title>
        <authorList>
            <person name="Komaki H."/>
            <person name="Tamura T."/>
        </authorList>
    </citation>
    <scope>NUCLEOTIDE SEQUENCE [LARGE SCALE GENOMIC DNA]</scope>
    <source>
        <strain evidence="2 3">NBRC 105298</strain>
    </source>
</reference>
<dbReference type="InterPro" id="IPR038109">
    <property type="entry name" value="DNA_bind_recomb_sf"/>
</dbReference>
<dbReference type="EMBL" id="BOQN01000134">
    <property type="protein sequence ID" value="GIM97138.1"/>
    <property type="molecule type" value="Genomic_DNA"/>
</dbReference>
<dbReference type="RefSeq" id="WP_213012791.1">
    <property type="nucleotide sequence ID" value="NZ_BOQN01000134.1"/>
</dbReference>
<dbReference type="PROSITE" id="PS51737">
    <property type="entry name" value="RECOMBINASE_DNA_BIND"/>
    <property type="match status" value="1"/>
</dbReference>
<evidence type="ECO:0000313" key="2">
    <source>
        <dbReference type="EMBL" id="GIM97138.1"/>
    </source>
</evidence>
<keyword evidence="3" id="KW-1185">Reference proteome</keyword>